<sequence length="187" mass="20547">MQFQYNFIALTAVLQVLPALGATGSSRSDECWVSFFQYKANGERDPIYVDHSPANSLVIFTHNERRLNVQLDQHCRTLYPHDMRKQLVEGYGVHTQILHASSSSSTRSPPPGVWYGTSLKTPNRPSLEAPNGPTLNASNGWRVIIAASARTGPNTNSPAARSKPASWSTSTKYAARTPKCLSESSIE</sequence>
<name>A0A4P7NEE8_PYROR</name>
<proteinExistence type="predicted"/>
<keyword evidence="2" id="KW-0732">Signal</keyword>
<evidence type="ECO:0000313" key="4">
    <source>
        <dbReference type="Proteomes" id="UP000294847"/>
    </source>
</evidence>
<evidence type="ECO:0000313" key="3">
    <source>
        <dbReference type="EMBL" id="QBZ60220.1"/>
    </source>
</evidence>
<dbReference type="Proteomes" id="UP000294847">
    <property type="component" value="Chromosome 4"/>
</dbReference>
<organism evidence="3 4">
    <name type="scientific">Pyricularia oryzae</name>
    <name type="common">Rice blast fungus</name>
    <name type="synonym">Magnaporthe oryzae</name>
    <dbReference type="NCBI Taxonomy" id="318829"/>
    <lineage>
        <taxon>Eukaryota</taxon>
        <taxon>Fungi</taxon>
        <taxon>Dikarya</taxon>
        <taxon>Ascomycota</taxon>
        <taxon>Pezizomycotina</taxon>
        <taxon>Sordariomycetes</taxon>
        <taxon>Sordariomycetidae</taxon>
        <taxon>Magnaporthales</taxon>
        <taxon>Pyriculariaceae</taxon>
        <taxon>Pyricularia</taxon>
    </lineage>
</organism>
<dbReference type="EMBL" id="CP034207">
    <property type="protein sequence ID" value="QBZ60220.1"/>
    <property type="molecule type" value="Genomic_DNA"/>
</dbReference>
<evidence type="ECO:0000256" key="2">
    <source>
        <dbReference type="SAM" id="SignalP"/>
    </source>
</evidence>
<accession>A0A4P7NEE8</accession>
<protein>
    <submittedName>
        <fullName evidence="3">Uncharacterized protein</fullName>
    </submittedName>
</protein>
<evidence type="ECO:0000256" key="1">
    <source>
        <dbReference type="SAM" id="MobiDB-lite"/>
    </source>
</evidence>
<feature type="chain" id="PRO_5043501273" evidence="2">
    <location>
        <begin position="22"/>
        <end position="187"/>
    </location>
</feature>
<dbReference type="AlphaFoldDB" id="A0A4P7NEE8"/>
<feature type="region of interest" description="Disordered" evidence="1">
    <location>
        <begin position="149"/>
        <end position="187"/>
    </location>
</feature>
<feature type="compositionally biased region" description="Polar residues" evidence="1">
    <location>
        <begin position="151"/>
        <end position="172"/>
    </location>
</feature>
<reference evidence="3 4" key="1">
    <citation type="journal article" date="2019" name="Mol. Biol. Evol.">
        <title>Blast fungal genomes show frequent chromosomal changes, gene gains and losses, and effector gene turnover.</title>
        <authorList>
            <person name="Gomez Luciano L.B."/>
            <person name="Jason Tsai I."/>
            <person name="Chuma I."/>
            <person name="Tosa Y."/>
            <person name="Chen Y.H."/>
            <person name="Li J.Y."/>
            <person name="Li M.Y."/>
            <person name="Jade Lu M.Y."/>
            <person name="Nakayashiki H."/>
            <person name="Li W.H."/>
        </authorList>
    </citation>
    <scope>NUCLEOTIDE SEQUENCE [LARGE SCALE GENOMIC DNA]</scope>
    <source>
        <strain evidence="3">MZ5-1-6</strain>
    </source>
</reference>
<feature type="signal peptide" evidence="2">
    <location>
        <begin position="1"/>
        <end position="21"/>
    </location>
</feature>
<gene>
    <name evidence="3" type="ORF">PoMZ_07158</name>
</gene>